<evidence type="ECO:0000256" key="3">
    <source>
        <dbReference type="ARBA" id="ARBA00013274"/>
    </source>
</evidence>
<dbReference type="EMBL" id="KZ824428">
    <property type="protein sequence ID" value="RAL03314.1"/>
    <property type="molecule type" value="Genomic_DNA"/>
</dbReference>
<dbReference type="STRING" id="1448316.A0A395HAU1"/>
<dbReference type="GO" id="GO:0004623">
    <property type="term" value="F:phospholipase A2 activity"/>
    <property type="evidence" value="ECO:0007669"/>
    <property type="project" value="TreeGrafter"/>
</dbReference>
<evidence type="ECO:0000256" key="1">
    <source>
        <dbReference type="ARBA" id="ARBA00002169"/>
    </source>
</evidence>
<organism evidence="13 14">
    <name type="scientific">Aspergillus ibericus CBS 121593</name>
    <dbReference type="NCBI Taxonomy" id="1448316"/>
    <lineage>
        <taxon>Eukaryota</taxon>
        <taxon>Fungi</taxon>
        <taxon>Dikarya</taxon>
        <taxon>Ascomycota</taxon>
        <taxon>Pezizomycotina</taxon>
        <taxon>Eurotiomycetes</taxon>
        <taxon>Eurotiomycetidae</taxon>
        <taxon>Eurotiales</taxon>
        <taxon>Aspergillaceae</taxon>
        <taxon>Aspergillus</taxon>
        <taxon>Aspergillus subgen. Circumdati</taxon>
    </lineage>
</organism>
<dbReference type="SUPFAM" id="SSF52151">
    <property type="entry name" value="FabD/lysophospholipase-like"/>
    <property type="match status" value="1"/>
</dbReference>
<protein>
    <recommendedName>
        <fullName evidence="3 11">Lysophospholipase</fullName>
        <ecNumber evidence="3 11">3.1.1.5</ecNumber>
    </recommendedName>
</protein>
<dbReference type="AlphaFoldDB" id="A0A395HAU1"/>
<dbReference type="InterPro" id="IPR002642">
    <property type="entry name" value="LysoPLipase_cat_dom"/>
</dbReference>
<dbReference type="RefSeq" id="XP_025577641.1">
    <property type="nucleotide sequence ID" value="XM_025722009.1"/>
</dbReference>
<feature type="signal peptide" evidence="11">
    <location>
        <begin position="1"/>
        <end position="18"/>
    </location>
</feature>
<dbReference type="SMART" id="SM00022">
    <property type="entry name" value="PLAc"/>
    <property type="match status" value="1"/>
</dbReference>
<comment type="function">
    <text evidence="1">Catalyzes the release of fatty acids from lysophospholipids.</text>
</comment>
<dbReference type="InterPro" id="IPR016035">
    <property type="entry name" value="Acyl_Trfase/lysoPLipase"/>
</dbReference>
<evidence type="ECO:0000256" key="5">
    <source>
        <dbReference type="ARBA" id="ARBA00022801"/>
    </source>
</evidence>
<keyword evidence="7 10" id="KW-0443">Lipid metabolism</keyword>
<feature type="domain" description="PLA2c" evidence="12">
    <location>
        <begin position="32"/>
        <end position="544"/>
    </location>
</feature>
<evidence type="ECO:0000256" key="11">
    <source>
        <dbReference type="RuleBase" id="RU362103"/>
    </source>
</evidence>
<feature type="chain" id="PRO_5017100802" description="Lysophospholipase" evidence="11">
    <location>
        <begin position="19"/>
        <end position="576"/>
    </location>
</feature>
<dbReference type="GO" id="GO:0046475">
    <property type="term" value="P:glycerophospholipid catabolic process"/>
    <property type="evidence" value="ECO:0007669"/>
    <property type="project" value="TreeGrafter"/>
</dbReference>
<evidence type="ECO:0000256" key="9">
    <source>
        <dbReference type="ARBA" id="ARBA00049531"/>
    </source>
</evidence>
<dbReference type="Proteomes" id="UP000249402">
    <property type="component" value="Unassembled WGS sequence"/>
</dbReference>
<dbReference type="OrthoDB" id="4084751at2759"/>
<keyword evidence="4 11" id="KW-0732">Signal</keyword>
<evidence type="ECO:0000259" key="12">
    <source>
        <dbReference type="PROSITE" id="PS51210"/>
    </source>
</evidence>
<reference evidence="13 14" key="1">
    <citation type="submission" date="2018-02" db="EMBL/GenBank/DDBJ databases">
        <title>The genomes of Aspergillus section Nigri reveals drivers in fungal speciation.</title>
        <authorList>
            <consortium name="DOE Joint Genome Institute"/>
            <person name="Vesth T.C."/>
            <person name="Nybo J."/>
            <person name="Theobald S."/>
            <person name="Brandl J."/>
            <person name="Frisvad J.C."/>
            <person name="Nielsen K.F."/>
            <person name="Lyhne E.K."/>
            <person name="Kogle M.E."/>
            <person name="Kuo A."/>
            <person name="Riley R."/>
            <person name="Clum A."/>
            <person name="Nolan M."/>
            <person name="Lipzen A."/>
            <person name="Salamov A."/>
            <person name="Henrissat B."/>
            <person name="Wiebenga A."/>
            <person name="De vries R.P."/>
            <person name="Grigoriev I.V."/>
            <person name="Mortensen U.H."/>
            <person name="Andersen M.R."/>
            <person name="Baker S.E."/>
        </authorList>
    </citation>
    <scope>NUCLEOTIDE SEQUENCE [LARGE SCALE GENOMIC DNA]</scope>
    <source>
        <strain evidence="13 14">CBS 121593</strain>
    </source>
</reference>
<dbReference type="PROSITE" id="PS51210">
    <property type="entry name" value="PLA2C"/>
    <property type="match status" value="1"/>
</dbReference>
<evidence type="ECO:0000256" key="4">
    <source>
        <dbReference type="ARBA" id="ARBA00022729"/>
    </source>
</evidence>
<keyword evidence="8" id="KW-0325">Glycoprotein</keyword>
<dbReference type="Gene3D" id="3.40.1090.10">
    <property type="entry name" value="Cytosolic phospholipase A2 catalytic domain"/>
    <property type="match status" value="1"/>
</dbReference>
<comment type="catalytic activity">
    <reaction evidence="9 11">
        <text>a 1-acyl-sn-glycero-3-phosphocholine + H2O = sn-glycerol 3-phosphocholine + a fatty acid + H(+)</text>
        <dbReference type="Rhea" id="RHEA:15177"/>
        <dbReference type="ChEBI" id="CHEBI:15377"/>
        <dbReference type="ChEBI" id="CHEBI:15378"/>
        <dbReference type="ChEBI" id="CHEBI:16870"/>
        <dbReference type="ChEBI" id="CHEBI:28868"/>
        <dbReference type="ChEBI" id="CHEBI:58168"/>
        <dbReference type="EC" id="3.1.1.5"/>
    </reaction>
</comment>
<name>A0A395HAU1_9EURO</name>
<evidence type="ECO:0000256" key="7">
    <source>
        <dbReference type="ARBA" id="ARBA00023098"/>
    </source>
</evidence>
<dbReference type="GO" id="GO:0005829">
    <property type="term" value="C:cytosol"/>
    <property type="evidence" value="ECO:0007669"/>
    <property type="project" value="TreeGrafter"/>
</dbReference>
<dbReference type="PANTHER" id="PTHR10728">
    <property type="entry name" value="CYTOSOLIC PHOSPHOLIPASE A2"/>
    <property type="match status" value="1"/>
</dbReference>
<evidence type="ECO:0000256" key="10">
    <source>
        <dbReference type="PROSITE-ProRule" id="PRU00555"/>
    </source>
</evidence>
<gene>
    <name evidence="13" type="ORF">BO80DRAFT_453484</name>
</gene>
<comment type="similarity">
    <text evidence="2 11">Belongs to the lysophospholipase family.</text>
</comment>
<evidence type="ECO:0000313" key="14">
    <source>
        <dbReference type="Proteomes" id="UP000249402"/>
    </source>
</evidence>
<evidence type="ECO:0000256" key="8">
    <source>
        <dbReference type="ARBA" id="ARBA00023180"/>
    </source>
</evidence>
<keyword evidence="6 10" id="KW-0442">Lipid degradation</keyword>
<dbReference type="VEuPathDB" id="FungiDB:BO80DRAFT_453484"/>
<dbReference type="GeneID" id="37226874"/>
<dbReference type="GO" id="GO:0004622">
    <property type="term" value="F:phosphatidylcholine lysophospholipase activity"/>
    <property type="evidence" value="ECO:0007669"/>
    <property type="project" value="UniProtKB-EC"/>
</dbReference>
<dbReference type="EC" id="3.1.1.5" evidence="3 11"/>
<evidence type="ECO:0000313" key="13">
    <source>
        <dbReference type="EMBL" id="RAL03314.1"/>
    </source>
</evidence>
<proteinExistence type="inferred from homology"/>
<dbReference type="Pfam" id="PF01735">
    <property type="entry name" value="PLA2_B"/>
    <property type="match status" value="2"/>
</dbReference>
<keyword evidence="14" id="KW-1185">Reference proteome</keyword>
<keyword evidence="5 10" id="KW-0378">Hydrolase</keyword>
<accession>A0A395HAU1</accession>
<evidence type="ECO:0000256" key="2">
    <source>
        <dbReference type="ARBA" id="ARBA00008780"/>
    </source>
</evidence>
<dbReference type="PANTHER" id="PTHR10728:SF33">
    <property type="entry name" value="LYSOPHOSPHOLIPASE 1-RELATED"/>
    <property type="match status" value="1"/>
</dbReference>
<evidence type="ECO:0000256" key="6">
    <source>
        <dbReference type="ARBA" id="ARBA00022963"/>
    </source>
</evidence>
<sequence>MISHIALPVFLAAATALASPSSTDSYAPYYVDCPEDIQLVRQPRSTSLAESEWVHGRQAQMVDSLGRYLENLDLADFNTAEYMRRVRADVDYSVPVIGWANSGGGWRAAMTGVGGLQAIDERTAGAREAKVGGLFQILTYIAGLSGGSWPVSSPVFHDYEPISEMIADWQVDVDRFTDADDDDYFEVIVEKYTAGFNISVSDFLGRAFATQVIPGVNRTWSSIPELPGFKNFSGPFPILVASSINTSSPVEDGLYVPSWDAPWYEWNPFEFGSWAAGFVPTKYVGTVPNENNTAEKCVENLDQASFVLGSVASAWNYWYLEAVSNDTLGTFSKRDGGVAKRDSYIDELVELVDEVFSEYFNYTVSQISNPSIPNAFNPDENLTFADGSEAGQSIPFLPLIQPERKVDFIYVLAKAHGLPFPEVPPVREMLARNYTLKPVLFGCNTNLTTTRDATSPIVAYFANAPYSWYSNYSWSTTNMSSAEANGVLQNSFNLLTQGNGTLDSTWTDCLGCAAIDRSLARVGMQRSQACEQCFQEHCWDGTLTAGVSDDFVLDPSLALDPSLSYAEWSEQHPDMD</sequence>